<dbReference type="EMBL" id="JAHRIO010011574">
    <property type="protein sequence ID" value="MEQ2162321.1"/>
    <property type="molecule type" value="Genomic_DNA"/>
</dbReference>
<sequence>MRGWEVKEGMHGVQSCSSQCSRGKVEPAGLREFAAAAEDGPERGVLLFPEICTMELQLLASGSPDLEVLGHVFHSLLGAVHANHRNAALLYEQVRLNTSLY</sequence>
<protein>
    <submittedName>
        <fullName evidence="1">Uncharacterized protein</fullName>
    </submittedName>
</protein>
<dbReference type="Proteomes" id="UP001476798">
    <property type="component" value="Unassembled WGS sequence"/>
</dbReference>
<accession>A0ABV0MT63</accession>
<comment type="caution">
    <text evidence="1">The sequence shown here is derived from an EMBL/GenBank/DDBJ whole genome shotgun (WGS) entry which is preliminary data.</text>
</comment>
<reference evidence="1 2" key="1">
    <citation type="submission" date="2021-06" db="EMBL/GenBank/DDBJ databases">
        <authorList>
            <person name="Palmer J.M."/>
        </authorList>
    </citation>
    <scope>NUCLEOTIDE SEQUENCE [LARGE SCALE GENOMIC DNA]</scope>
    <source>
        <strain evidence="1 2">GA_2019</strain>
        <tissue evidence="1">Muscle</tissue>
    </source>
</reference>
<gene>
    <name evidence="1" type="ORF">GOODEAATRI_018516</name>
</gene>
<evidence type="ECO:0000313" key="2">
    <source>
        <dbReference type="Proteomes" id="UP001476798"/>
    </source>
</evidence>
<organism evidence="1 2">
    <name type="scientific">Goodea atripinnis</name>
    <dbReference type="NCBI Taxonomy" id="208336"/>
    <lineage>
        <taxon>Eukaryota</taxon>
        <taxon>Metazoa</taxon>
        <taxon>Chordata</taxon>
        <taxon>Craniata</taxon>
        <taxon>Vertebrata</taxon>
        <taxon>Euteleostomi</taxon>
        <taxon>Actinopterygii</taxon>
        <taxon>Neopterygii</taxon>
        <taxon>Teleostei</taxon>
        <taxon>Neoteleostei</taxon>
        <taxon>Acanthomorphata</taxon>
        <taxon>Ovalentaria</taxon>
        <taxon>Atherinomorphae</taxon>
        <taxon>Cyprinodontiformes</taxon>
        <taxon>Goodeidae</taxon>
        <taxon>Goodea</taxon>
    </lineage>
</organism>
<proteinExistence type="predicted"/>
<keyword evidence="2" id="KW-1185">Reference proteome</keyword>
<evidence type="ECO:0000313" key="1">
    <source>
        <dbReference type="EMBL" id="MEQ2162321.1"/>
    </source>
</evidence>
<name>A0ABV0MT63_9TELE</name>